<comment type="subcellular location">
    <subcellularLocation>
        <location evidence="1">Secreted</location>
    </subcellularLocation>
</comment>
<accession>A0A8D1EJK7</accession>
<dbReference type="PRINTS" id="PR00266">
    <property type="entry name" value="INTERFERONAB"/>
</dbReference>
<sequence>MAQIYLVMAGVMLCSISVCFLDQNLSAVHCVEKREIFKHLQEMKKIPSQLCVKDRIDFKFPWKRESITQIQKTEGTCYCYLMLQQISGVFSKKDSRAAWNTTLLDQLLSSLDLGLRRLEHMKKDNMDCPHVGSALRKYFQGIQLYLKEKKYSPSHWLIFTFCFPITWYSSLTSCFKNL</sequence>
<feature type="chain" id="PRO_5034818732" evidence="7">
    <location>
        <begin position="20"/>
        <end position="178"/>
    </location>
</feature>
<dbReference type="Ensembl" id="ENSSSCT00040057554.1">
    <property type="protein sequence ID" value="ENSSSCP00040023961.1"/>
    <property type="gene ID" value="ENSSSCG00040043008.1"/>
</dbReference>
<dbReference type="Pfam" id="PF00143">
    <property type="entry name" value="Interferon"/>
    <property type="match status" value="1"/>
</dbReference>
<evidence type="ECO:0000256" key="2">
    <source>
        <dbReference type="ARBA" id="ARBA00022514"/>
    </source>
</evidence>
<evidence type="ECO:0000256" key="3">
    <source>
        <dbReference type="ARBA" id="ARBA00022525"/>
    </source>
</evidence>
<evidence type="ECO:0000313" key="9">
    <source>
        <dbReference type="Proteomes" id="UP000694722"/>
    </source>
</evidence>
<comment type="similarity">
    <text evidence="6">Belongs to the alpha/beta interferon family.</text>
</comment>
<dbReference type="GO" id="GO:0005126">
    <property type="term" value="F:cytokine receptor binding"/>
    <property type="evidence" value="ECO:0007669"/>
    <property type="project" value="InterPro"/>
</dbReference>
<organism evidence="8 9">
    <name type="scientific">Sus scrofa</name>
    <name type="common">Pig</name>
    <dbReference type="NCBI Taxonomy" id="9823"/>
    <lineage>
        <taxon>Eukaryota</taxon>
        <taxon>Metazoa</taxon>
        <taxon>Chordata</taxon>
        <taxon>Craniata</taxon>
        <taxon>Vertebrata</taxon>
        <taxon>Euteleostomi</taxon>
        <taxon>Mammalia</taxon>
        <taxon>Eutheria</taxon>
        <taxon>Laurasiatheria</taxon>
        <taxon>Artiodactyla</taxon>
        <taxon>Suina</taxon>
        <taxon>Suidae</taxon>
        <taxon>Sus</taxon>
    </lineage>
</organism>
<dbReference type="PANTHER" id="PTHR11691">
    <property type="entry name" value="TYPE I INTERFERON"/>
    <property type="match status" value="1"/>
</dbReference>
<evidence type="ECO:0000313" key="8">
    <source>
        <dbReference type="Ensembl" id="ENSSSCP00040023961.1"/>
    </source>
</evidence>
<keyword evidence="5" id="KW-1015">Disulfide bond</keyword>
<feature type="signal peptide" evidence="7">
    <location>
        <begin position="1"/>
        <end position="19"/>
    </location>
</feature>
<dbReference type="Gene3D" id="1.20.1250.10">
    <property type="match status" value="1"/>
</dbReference>
<proteinExistence type="inferred from homology"/>
<dbReference type="GO" id="GO:0005615">
    <property type="term" value="C:extracellular space"/>
    <property type="evidence" value="ECO:0007669"/>
    <property type="project" value="UniProtKB-KW"/>
</dbReference>
<keyword evidence="3" id="KW-0964">Secreted</keyword>
<dbReference type="SUPFAM" id="SSF47266">
    <property type="entry name" value="4-helical cytokines"/>
    <property type="match status" value="1"/>
</dbReference>
<dbReference type="GO" id="GO:0051607">
    <property type="term" value="P:defense response to virus"/>
    <property type="evidence" value="ECO:0007669"/>
    <property type="project" value="UniProtKB-KW"/>
</dbReference>
<evidence type="ECO:0000256" key="1">
    <source>
        <dbReference type="ARBA" id="ARBA00004613"/>
    </source>
</evidence>
<dbReference type="Proteomes" id="UP000694722">
    <property type="component" value="Unplaced"/>
</dbReference>
<keyword evidence="2 6" id="KW-0202">Cytokine</keyword>
<dbReference type="InterPro" id="IPR000471">
    <property type="entry name" value="Interferon_alpha/beta/delta"/>
</dbReference>
<dbReference type="InterPro" id="IPR009079">
    <property type="entry name" value="4_helix_cytokine-like_core"/>
</dbReference>
<dbReference type="AlphaFoldDB" id="A0A8D1EJK7"/>
<keyword evidence="4 6" id="KW-0051">Antiviral defense</keyword>
<reference evidence="8" key="1">
    <citation type="submission" date="2025-08" db="UniProtKB">
        <authorList>
            <consortium name="Ensembl"/>
        </authorList>
    </citation>
    <scope>IDENTIFICATION</scope>
</reference>
<keyword evidence="7" id="KW-0732">Signal</keyword>
<evidence type="ECO:0000256" key="5">
    <source>
        <dbReference type="ARBA" id="ARBA00023157"/>
    </source>
</evidence>
<evidence type="ECO:0000256" key="6">
    <source>
        <dbReference type="RuleBase" id="RU000436"/>
    </source>
</evidence>
<protein>
    <submittedName>
        <fullName evidence="8">Uncharacterized protein</fullName>
    </submittedName>
</protein>
<evidence type="ECO:0000256" key="7">
    <source>
        <dbReference type="SAM" id="SignalP"/>
    </source>
</evidence>
<dbReference type="SMART" id="SM00076">
    <property type="entry name" value="IFabd"/>
    <property type="match status" value="1"/>
</dbReference>
<dbReference type="PANTHER" id="PTHR11691:SF61">
    <property type="entry name" value="INTERFERON-DELTA-4"/>
    <property type="match status" value="1"/>
</dbReference>
<evidence type="ECO:0000256" key="4">
    <source>
        <dbReference type="ARBA" id="ARBA00023118"/>
    </source>
</evidence>
<name>A0A8D1EJK7_PIG</name>
<dbReference type="GO" id="GO:0005125">
    <property type="term" value="F:cytokine activity"/>
    <property type="evidence" value="ECO:0007669"/>
    <property type="project" value="UniProtKB-KW"/>
</dbReference>